<feature type="chain" id="PRO_5012876938" evidence="2">
    <location>
        <begin position="23"/>
        <end position="221"/>
    </location>
</feature>
<gene>
    <name evidence="3" type="ORF">ARMOST_07665</name>
</gene>
<keyword evidence="1" id="KW-0472">Membrane</keyword>
<feature type="signal peptide" evidence="2">
    <location>
        <begin position="1"/>
        <end position="22"/>
    </location>
</feature>
<evidence type="ECO:0000256" key="2">
    <source>
        <dbReference type="SAM" id="SignalP"/>
    </source>
</evidence>
<organism evidence="3 4">
    <name type="scientific">Armillaria ostoyae</name>
    <name type="common">Armillaria root rot fungus</name>
    <dbReference type="NCBI Taxonomy" id="47428"/>
    <lineage>
        <taxon>Eukaryota</taxon>
        <taxon>Fungi</taxon>
        <taxon>Dikarya</taxon>
        <taxon>Basidiomycota</taxon>
        <taxon>Agaricomycotina</taxon>
        <taxon>Agaricomycetes</taxon>
        <taxon>Agaricomycetidae</taxon>
        <taxon>Agaricales</taxon>
        <taxon>Marasmiineae</taxon>
        <taxon>Physalacriaceae</taxon>
        <taxon>Armillaria</taxon>
    </lineage>
</organism>
<sequence>MSFLFPLQCWMLLSLLLPTAMAYIVHFENHCGSGSPSVILEDGTWVDGVNSYESSVPGIVSVFLDQGSYGLLGESCSTVHVNKSGWAVGSSSMLSVPITLLYSVADHLTITFCPAVPSFIDQHVPLRFRRLVSHQVSETLWTPVVGWICGSFAVLLLFAMFYVWRSKVPELPVTVNSQAHPPLTPLPPRSLPQLYIPRSQLFGDVKLFPTMNLEPTSVWED</sequence>
<protein>
    <submittedName>
        <fullName evidence="3">Uncharacterized protein</fullName>
    </submittedName>
</protein>
<reference evidence="4" key="1">
    <citation type="journal article" date="2017" name="Nat. Ecol. Evol.">
        <title>Genome expansion and lineage-specific genetic innovations in the forest pathogenic fungi Armillaria.</title>
        <authorList>
            <person name="Sipos G."/>
            <person name="Prasanna A.N."/>
            <person name="Walter M.C."/>
            <person name="O'Connor E."/>
            <person name="Balint B."/>
            <person name="Krizsan K."/>
            <person name="Kiss B."/>
            <person name="Hess J."/>
            <person name="Varga T."/>
            <person name="Slot J."/>
            <person name="Riley R."/>
            <person name="Boka B."/>
            <person name="Rigling D."/>
            <person name="Barry K."/>
            <person name="Lee J."/>
            <person name="Mihaltcheva S."/>
            <person name="LaButti K."/>
            <person name="Lipzen A."/>
            <person name="Waldron R."/>
            <person name="Moloney N.M."/>
            <person name="Sperisen C."/>
            <person name="Kredics L."/>
            <person name="Vagvoelgyi C."/>
            <person name="Patrignani A."/>
            <person name="Fitzpatrick D."/>
            <person name="Nagy I."/>
            <person name="Doyle S."/>
            <person name="Anderson J.B."/>
            <person name="Grigoriev I.V."/>
            <person name="Gueldener U."/>
            <person name="Muensterkoetter M."/>
            <person name="Nagy L.G."/>
        </authorList>
    </citation>
    <scope>NUCLEOTIDE SEQUENCE [LARGE SCALE GENOMIC DNA]</scope>
    <source>
        <strain evidence="4">C18/9</strain>
    </source>
</reference>
<evidence type="ECO:0000313" key="4">
    <source>
        <dbReference type="Proteomes" id="UP000219338"/>
    </source>
</evidence>
<dbReference type="OrthoDB" id="2985066at2759"/>
<keyword evidence="4" id="KW-1185">Reference proteome</keyword>
<accession>A0A284R6H7</accession>
<dbReference type="EMBL" id="FUEG01000005">
    <property type="protein sequence ID" value="SJL04304.1"/>
    <property type="molecule type" value="Genomic_DNA"/>
</dbReference>
<feature type="transmembrane region" description="Helical" evidence="1">
    <location>
        <begin position="140"/>
        <end position="164"/>
    </location>
</feature>
<evidence type="ECO:0000256" key="1">
    <source>
        <dbReference type="SAM" id="Phobius"/>
    </source>
</evidence>
<keyword evidence="1" id="KW-1133">Transmembrane helix</keyword>
<keyword evidence="1" id="KW-0812">Transmembrane</keyword>
<dbReference type="Proteomes" id="UP000219338">
    <property type="component" value="Unassembled WGS sequence"/>
</dbReference>
<proteinExistence type="predicted"/>
<dbReference type="OMA" id="AMFYVWR"/>
<evidence type="ECO:0000313" key="3">
    <source>
        <dbReference type="EMBL" id="SJL04304.1"/>
    </source>
</evidence>
<name>A0A284R6H7_ARMOS</name>
<keyword evidence="2" id="KW-0732">Signal</keyword>
<dbReference type="AlphaFoldDB" id="A0A284R6H7"/>